<accession>A0A455SDA4</accession>
<dbReference type="GO" id="GO:0009231">
    <property type="term" value="P:riboflavin biosynthetic process"/>
    <property type="evidence" value="ECO:0007669"/>
    <property type="project" value="UniProtKB-UniRule"/>
</dbReference>
<evidence type="ECO:0000256" key="1">
    <source>
        <dbReference type="ARBA" id="ARBA00004917"/>
    </source>
</evidence>
<dbReference type="GO" id="GO:0009349">
    <property type="term" value="C:riboflavin synthase complex"/>
    <property type="evidence" value="ECO:0007669"/>
    <property type="project" value="UniProtKB-UniRule"/>
</dbReference>
<protein>
    <recommendedName>
        <fullName evidence="3 7">6,7-dimethyl-8-ribityllumazine synthase</fullName>
        <shortName evidence="7">DMRL synthase</shortName>
        <shortName evidence="7">LS</shortName>
        <shortName evidence="7">Lumazine synthase</shortName>
        <ecNumber evidence="3 7">2.5.1.78</ecNumber>
    </recommendedName>
</protein>
<feature type="binding site" evidence="7">
    <location>
        <position position="25"/>
    </location>
    <ligand>
        <name>5-amino-6-(D-ribitylamino)uracil</name>
        <dbReference type="ChEBI" id="CHEBI:15934"/>
    </ligand>
</feature>
<dbReference type="Gene3D" id="3.40.50.960">
    <property type="entry name" value="Lumazine/riboflavin synthase"/>
    <property type="match status" value="1"/>
</dbReference>
<dbReference type="EMBL" id="AP019376">
    <property type="protein sequence ID" value="BBH85736.1"/>
    <property type="molecule type" value="Genomic_DNA"/>
</dbReference>
<evidence type="ECO:0000256" key="7">
    <source>
        <dbReference type="HAMAP-Rule" id="MF_00178"/>
    </source>
</evidence>
<dbReference type="Pfam" id="PF00885">
    <property type="entry name" value="DMRL_synthase"/>
    <property type="match status" value="1"/>
</dbReference>
<feature type="binding site" evidence="7">
    <location>
        <position position="130"/>
    </location>
    <ligand>
        <name>(2S)-2-hydroxy-3-oxobutyl phosphate</name>
        <dbReference type="ChEBI" id="CHEBI:58830"/>
    </ligand>
</feature>
<gene>
    <name evidence="7 8" type="primary">ribH</name>
    <name evidence="8" type="ORF">KTC_04870</name>
</gene>
<name>A0A455SDA4_9CHLR</name>
<keyword evidence="5 7" id="KW-0808">Transferase</keyword>
<comment type="similarity">
    <text evidence="2 7">Belongs to the DMRL synthase family.</text>
</comment>
<dbReference type="NCBIfam" id="TIGR00114">
    <property type="entry name" value="lumazine-synth"/>
    <property type="match status" value="1"/>
</dbReference>
<evidence type="ECO:0000256" key="4">
    <source>
        <dbReference type="ARBA" id="ARBA00022619"/>
    </source>
</evidence>
<dbReference type="InterPro" id="IPR036467">
    <property type="entry name" value="LS/RS_sf"/>
</dbReference>
<feature type="binding site" evidence="7">
    <location>
        <begin position="83"/>
        <end position="85"/>
    </location>
    <ligand>
        <name>5-amino-6-(D-ribitylamino)uracil</name>
        <dbReference type="ChEBI" id="CHEBI:15934"/>
    </ligand>
</feature>
<evidence type="ECO:0000313" key="8">
    <source>
        <dbReference type="EMBL" id="BBH85736.1"/>
    </source>
</evidence>
<keyword evidence="4 7" id="KW-0686">Riboflavin biosynthesis</keyword>
<reference evidence="8" key="1">
    <citation type="submission" date="2018-12" db="EMBL/GenBank/DDBJ databases">
        <title>Novel natural products biosynthetic potential of the class Ktedonobacteria.</title>
        <authorList>
            <person name="Zheng Y."/>
            <person name="Saitou A."/>
            <person name="Wang C.M."/>
            <person name="Toyoda A."/>
            <person name="Minakuchi Y."/>
            <person name="Sekiguchi Y."/>
            <person name="Ueda K."/>
            <person name="Takano H."/>
            <person name="Sakai Y."/>
            <person name="Yokota A."/>
            <person name="Yabe S."/>
        </authorList>
    </citation>
    <scope>NUCLEOTIDE SEQUENCE</scope>
    <source>
        <strain evidence="8">COM3</strain>
    </source>
</reference>
<evidence type="ECO:0000256" key="2">
    <source>
        <dbReference type="ARBA" id="ARBA00007424"/>
    </source>
</evidence>
<dbReference type="GO" id="GO:0000906">
    <property type="term" value="F:6,7-dimethyl-8-ribityllumazine synthase activity"/>
    <property type="evidence" value="ECO:0007669"/>
    <property type="project" value="UniProtKB-UniRule"/>
</dbReference>
<evidence type="ECO:0000256" key="6">
    <source>
        <dbReference type="ARBA" id="ARBA00048785"/>
    </source>
</evidence>
<organism evidence="8">
    <name type="scientific">Thermosporothrix sp. COM3</name>
    <dbReference type="NCBI Taxonomy" id="2490863"/>
    <lineage>
        <taxon>Bacteria</taxon>
        <taxon>Bacillati</taxon>
        <taxon>Chloroflexota</taxon>
        <taxon>Ktedonobacteria</taxon>
        <taxon>Ktedonobacterales</taxon>
        <taxon>Thermosporotrichaceae</taxon>
        <taxon>Thermosporothrix</taxon>
    </lineage>
</organism>
<comment type="pathway">
    <text evidence="1 7">Cofactor biosynthesis; riboflavin biosynthesis; riboflavin from 2-hydroxy-3-oxobutyl phosphate and 5-amino-6-(D-ribitylamino)uracil: step 1/2.</text>
</comment>
<dbReference type="HAMAP" id="MF_00178">
    <property type="entry name" value="Lumazine_synth"/>
    <property type="match status" value="1"/>
</dbReference>
<comment type="catalytic activity">
    <reaction evidence="6 7">
        <text>(2S)-2-hydroxy-3-oxobutyl phosphate + 5-amino-6-(D-ribitylamino)uracil = 6,7-dimethyl-8-(1-D-ribityl)lumazine + phosphate + 2 H2O + H(+)</text>
        <dbReference type="Rhea" id="RHEA:26152"/>
        <dbReference type="ChEBI" id="CHEBI:15377"/>
        <dbReference type="ChEBI" id="CHEBI:15378"/>
        <dbReference type="ChEBI" id="CHEBI:15934"/>
        <dbReference type="ChEBI" id="CHEBI:43474"/>
        <dbReference type="ChEBI" id="CHEBI:58201"/>
        <dbReference type="ChEBI" id="CHEBI:58830"/>
        <dbReference type="EC" id="2.5.1.78"/>
    </reaction>
</comment>
<dbReference type="PANTHER" id="PTHR21058">
    <property type="entry name" value="6,7-DIMETHYL-8-RIBITYLLUMAZINE SYNTHASE DMRL SYNTHASE LUMAZINE SYNTHASE"/>
    <property type="match status" value="1"/>
</dbReference>
<dbReference type="AlphaFoldDB" id="A0A455SDA4"/>
<dbReference type="CDD" id="cd09209">
    <property type="entry name" value="Lumazine_synthase-I"/>
    <property type="match status" value="1"/>
</dbReference>
<feature type="active site" description="Proton donor" evidence="7">
    <location>
        <position position="91"/>
    </location>
</feature>
<evidence type="ECO:0000256" key="3">
    <source>
        <dbReference type="ARBA" id="ARBA00012664"/>
    </source>
</evidence>
<dbReference type="InterPro" id="IPR034964">
    <property type="entry name" value="LS"/>
</dbReference>
<dbReference type="PANTHER" id="PTHR21058:SF0">
    <property type="entry name" value="6,7-DIMETHYL-8-RIBITYLLUMAZINE SYNTHASE"/>
    <property type="match status" value="1"/>
</dbReference>
<dbReference type="SUPFAM" id="SSF52121">
    <property type="entry name" value="Lumazine synthase"/>
    <property type="match status" value="1"/>
</dbReference>
<dbReference type="InterPro" id="IPR002180">
    <property type="entry name" value="LS/RS"/>
</dbReference>
<evidence type="ECO:0000256" key="5">
    <source>
        <dbReference type="ARBA" id="ARBA00022679"/>
    </source>
</evidence>
<feature type="binding site" evidence="7">
    <location>
        <begin position="59"/>
        <end position="61"/>
    </location>
    <ligand>
        <name>5-amino-6-(D-ribitylamino)uracil</name>
        <dbReference type="ChEBI" id="CHEBI:15934"/>
    </ligand>
</feature>
<feature type="binding site" evidence="7">
    <location>
        <begin position="88"/>
        <end position="89"/>
    </location>
    <ligand>
        <name>(2S)-2-hydroxy-3-oxobutyl phosphate</name>
        <dbReference type="ChEBI" id="CHEBI:58830"/>
    </ligand>
</feature>
<dbReference type="EC" id="2.5.1.78" evidence="3 7"/>
<dbReference type="UniPathway" id="UPA00275">
    <property type="reaction ID" value="UER00404"/>
</dbReference>
<proteinExistence type="inferred from homology"/>
<comment type="function">
    <text evidence="7">Catalyzes the formation of 6,7-dimethyl-8-ribityllumazine by condensation of 5-amino-6-(D-ribitylamino)uracil with 3,4-dihydroxy-2-butanone 4-phosphate. This is the penultimate step in the biosynthesis of riboflavin.</text>
</comment>
<feature type="binding site" evidence="7">
    <location>
        <position position="116"/>
    </location>
    <ligand>
        <name>5-amino-6-(D-ribitylamino)uracil</name>
        <dbReference type="ChEBI" id="CHEBI:15934"/>
    </ligand>
</feature>
<sequence length="155" mass="17080">MKHMLPPTPDKNGSELSIGILVARYNWPITGATLALTCEELQRLGVAEHAITIQSVPGSFELPLLAQTMLQSKRYDALICIGCVMKGETRHDVIVSDATAQGLMRLALDYQRPVILGVMCAETQAQAEARIERGIEYARAAVEMARTQQHLLHNK</sequence>